<dbReference type="Pfam" id="PF11992">
    <property type="entry name" value="TgpA_N"/>
    <property type="match status" value="1"/>
</dbReference>
<protein>
    <submittedName>
        <fullName evidence="3">Transglutaminase-like enzyme</fullName>
    </submittedName>
</protein>
<accession>A0A3G9GJQ4</accession>
<keyword evidence="4" id="KW-1185">Reference proteome</keyword>
<dbReference type="RefSeq" id="WP_089085857.1">
    <property type="nucleotide sequence ID" value="NZ_AP018823.1"/>
</dbReference>
<evidence type="ECO:0000313" key="3">
    <source>
        <dbReference type="EMBL" id="BBF86909.1"/>
    </source>
</evidence>
<dbReference type="InterPro" id="IPR002931">
    <property type="entry name" value="Transglutaminase-like"/>
</dbReference>
<reference evidence="4" key="1">
    <citation type="journal article" date="2017" name="Biotechnol. Biofuels">
        <title>Evaluation of environmental bacterial communities as a factor affecting the growth of duckweed Lemna minor.</title>
        <authorList>
            <person name="Ishizawa H."/>
            <person name="Kuroda M."/>
            <person name="Morikawa M."/>
            <person name="Ike M."/>
        </authorList>
    </citation>
    <scope>NUCLEOTIDE SEQUENCE [LARGE SCALE GENOMIC DNA]</scope>
    <source>
        <strain evidence="4">H3</strain>
    </source>
</reference>
<gene>
    <name evidence="3" type="ORF">DLM_3317</name>
</gene>
<dbReference type="PANTHER" id="PTHR42736:SF1">
    <property type="entry name" value="PROTEIN-GLUTAMINE GAMMA-GLUTAMYLTRANSFERASE"/>
    <property type="match status" value="1"/>
</dbReference>
<keyword evidence="1" id="KW-0472">Membrane</keyword>
<proteinExistence type="predicted"/>
<feature type="transmembrane region" description="Helical" evidence="1">
    <location>
        <begin position="12"/>
        <end position="42"/>
    </location>
</feature>
<dbReference type="Proteomes" id="UP000198290">
    <property type="component" value="Chromosome"/>
</dbReference>
<dbReference type="KEGG" id="amah:DLM_3317"/>
<reference evidence="3 4" key="2">
    <citation type="journal article" date="2017" name="Genome Announc.">
        <title>Draft genome sequence of Aquitalea magnusonii strain H3, a plant growth-promoting bacterium of duckweed Lemna minor.</title>
        <authorList>
            <person name="Ishizawa H."/>
            <person name="Kuroda M."/>
            <person name="Ike M."/>
        </authorList>
    </citation>
    <scope>NUCLEOTIDE SEQUENCE [LARGE SCALE GENOMIC DNA]</scope>
    <source>
        <strain evidence="3 4">H3</strain>
    </source>
</reference>
<reference evidence="4" key="3">
    <citation type="journal article" date="2017" name="Plant Physiol. Biochem.">
        <title>Differential oxidative and antioxidative response of duckweed Lemna minor toward plant growth promoting/inhibiting bacteria.</title>
        <authorList>
            <person name="Ishizawa H."/>
            <person name="Kuroda M."/>
            <person name="Morikawa M."/>
            <person name="Ike M."/>
        </authorList>
    </citation>
    <scope>NUCLEOTIDE SEQUENCE [LARGE SCALE GENOMIC DNA]</scope>
    <source>
        <strain evidence="4">H3</strain>
    </source>
</reference>
<evidence type="ECO:0000256" key="1">
    <source>
        <dbReference type="SAM" id="Phobius"/>
    </source>
</evidence>
<dbReference type="SMART" id="SM00460">
    <property type="entry name" value="TGc"/>
    <property type="match status" value="1"/>
</dbReference>
<dbReference type="InterPro" id="IPR021878">
    <property type="entry name" value="TgpA_N"/>
</dbReference>
<keyword evidence="1" id="KW-1133">Transmembrane helix</keyword>
<feature type="domain" description="Transglutaminase-like" evidence="2">
    <location>
        <begin position="391"/>
        <end position="463"/>
    </location>
</feature>
<dbReference type="InterPro" id="IPR038765">
    <property type="entry name" value="Papain-like_cys_pep_sf"/>
</dbReference>
<dbReference type="PANTHER" id="PTHR42736">
    <property type="entry name" value="PROTEIN-GLUTAMINE GAMMA-GLUTAMYLTRANSFERASE"/>
    <property type="match status" value="1"/>
</dbReference>
<feature type="transmembrane region" description="Helical" evidence="1">
    <location>
        <begin position="103"/>
        <end position="121"/>
    </location>
</feature>
<organism evidence="3 4">
    <name type="scientific">Aquitalea magnusonii</name>
    <dbReference type="NCBI Taxonomy" id="332411"/>
    <lineage>
        <taxon>Bacteria</taxon>
        <taxon>Pseudomonadati</taxon>
        <taxon>Pseudomonadota</taxon>
        <taxon>Betaproteobacteria</taxon>
        <taxon>Neisseriales</taxon>
        <taxon>Chromobacteriaceae</taxon>
        <taxon>Aquitalea</taxon>
    </lineage>
</organism>
<sequence length="650" mass="72827">MSFSLFRQGEMAVLLALGLVMLPLFLHLPVWLPGLVLAMLLLRGILQQRQHGLPSLWLLLPLLGLSVCGLWLNLNTLIGREGGAALLILLLGFKSFEARQLRDWQVLLALGFFLTAIPLLFDQSPLSALWLVVSLLVLTWAMLRLSGCAVQTPAKVAVQALALSLPLMLVLFVVMPRLPGPLWSMPHEQHQAATGLSDSMEPGSISQLVQHNEPAFSVVFDGPAPAPEQLYWRIMIFDDFDGRRWQNVGGLSRETVRLQGGERIRYRLTGKPTRSRLPLLDYPLAAPPGGGLEPGHLLKLANDQEDVLRISAESLVGSHYQSELSRSDQDFYRRLPPGNPASRQLALQWRSQGGDGIGFVREALLHFRLGGFAYTLSPPLLEGDNSIDAFMFSTRQGFCEHYASAFAFMARAAGIPSRVVSGYQGGQFNPLGHFWQVRSTDAHAWVEVWLAERGEWLRVDPTAAVAPERVRQDPVRSIPALQTQLPVLGRQVPAWVLQVQQGWQAAGFAWQQWVVGYDATRQLSLYRWLGLGDVVDTAAVMRALLCGAVLVCLPLLWWWRRHPERLPLQQGRMLLERALLRQGMVILPSDGPLDMLNKARKLPTPAYAQLKQLLKEYAAMRYQQAACSPQQTRLWLRRVRHFCADLTRRK</sequence>
<dbReference type="SUPFAM" id="SSF54001">
    <property type="entry name" value="Cysteine proteinases"/>
    <property type="match status" value="1"/>
</dbReference>
<dbReference type="Gene3D" id="3.10.620.30">
    <property type="match status" value="1"/>
</dbReference>
<feature type="transmembrane region" description="Helical" evidence="1">
    <location>
        <begin position="157"/>
        <end position="175"/>
    </location>
</feature>
<keyword evidence="1" id="KW-0812">Transmembrane</keyword>
<evidence type="ECO:0000259" key="2">
    <source>
        <dbReference type="SMART" id="SM00460"/>
    </source>
</evidence>
<dbReference type="OrthoDB" id="9804872at2"/>
<dbReference type="AlphaFoldDB" id="A0A3G9GJQ4"/>
<name>A0A3G9GJQ4_9NEIS</name>
<dbReference type="InterPro" id="IPR052901">
    <property type="entry name" value="Bact_TGase-like"/>
</dbReference>
<dbReference type="Pfam" id="PF01841">
    <property type="entry name" value="Transglut_core"/>
    <property type="match status" value="1"/>
</dbReference>
<evidence type="ECO:0000313" key="4">
    <source>
        <dbReference type="Proteomes" id="UP000198290"/>
    </source>
</evidence>
<feature type="transmembrane region" description="Helical" evidence="1">
    <location>
        <begin position="54"/>
        <end position="72"/>
    </location>
</feature>
<feature type="transmembrane region" description="Helical" evidence="1">
    <location>
        <begin position="127"/>
        <end position="145"/>
    </location>
</feature>
<dbReference type="EMBL" id="AP018823">
    <property type="protein sequence ID" value="BBF86909.1"/>
    <property type="molecule type" value="Genomic_DNA"/>
</dbReference>